<keyword evidence="2" id="KW-1185">Reference proteome</keyword>
<proteinExistence type="predicted"/>
<name>A0A9W4SIZ2_9GLOM</name>
<organism evidence="1 2">
    <name type="scientific">Funneliformis geosporum</name>
    <dbReference type="NCBI Taxonomy" id="1117311"/>
    <lineage>
        <taxon>Eukaryota</taxon>
        <taxon>Fungi</taxon>
        <taxon>Fungi incertae sedis</taxon>
        <taxon>Mucoromycota</taxon>
        <taxon>Glomeromycotina</taxon>
        <taxon>Glomeromycetes</taxon>
        <taxon>Glomerales</taxon>
        <taxon>Glomeraceae</taxon>
        <taxon>Funneliformis</taxon>
    </lineage>
</organism>
<dbReference type="AlphaFoldDB" id="A0A9W4SIZ2"/>
<dbReference type="Proteomes" id="UP001153678">
    <property type="component" value="Unassembled WGS sequence"/>
</dbReference>
<evidence type="ECO:0000313" key="1">
    <source>
        <dbReference type="EMBL" id="CAI2170781.1"/>
    </source>
</evidence>
<comment type="caution">
    <text evidence="1">The sequence shown here is derived from an EMBL/GenBank/DDBJ whole genome shotgun (WGS) entry which is preliminary data.</text>
</comment>
<protein>
    <submittedName>
        <fullName evidence="1">7250_t:CDS:1</fullName>
    </submittedName>
</protein>
<sequence length="58" mass="6593">MSKFDEGEEVVYEKDKKTYYIVTVLGKKKPTDTQSYAVGVTPKTNDTFVANEDKLSKK</sequence>
<reference evidence="1" key="1">
    <citation type="submission" date="2022-08" db="EMBL/GenBank/DDBJ databases">
        <authorList>
            <person name="Kallberg Y."/>
            <person name="Tangrot J."/>
            <person name="Rosling A."/>
        </authorList>
    </citation>
    <scope>NUCLEOTIDE SEQUENCE</scope>
    <source>
        <strain evidence="1">Wild A</strain>
    </source>
</reference>
<gene>
    <name evidence="1" type="ORF">FWILDA_LOCUS4749</name>
</gene>
<dbReference type="EMBL" id="CAMKVN010000742">
    <property type="protein sequence ID" value="CAI2170781.1"/>
    <property type="molecule type" value="Genomic_DNA"/>
</dbReference>
<evidence type="ECO:0000313" key="2">
    <source>
        <dbReference type="Proteomes" id="UP001153678"/>
    </source>
</evidence>
<accession>A0A9W4SIZ2</accession>